<accession>A0A3B1ATY8</accession>
<evidence type="ECO:0000256" key="1">
    <source>
        <dbReference type="ARBA" id="ARBA00022475"/>
    </source>
</evidence>
<evidence type="ECO:0000256" key="6">
    <source>
        <dbReference type="SAM" id="Phobius"/>
    </source>
</evidence>
<keyword evidence="2 6" id="KW-0812">Transmembrane</keyword>
<keyword evidence="4 6" id="KW-0472">Membrane</keyword>
<protein>
    <recommendedName>
        <fullName evidence="7">Lipopolysaccharide assembly protein A domain-containing protein</fullName>
    </recommendedName>
</protein>
<sequence>MRIITLAAFIIFAAFCIIVAVANRVDVTFSLAPLPISWNLPLYILLFAGIFIGLGAGSLVVVAKSVRHARHNRKQTKIIRELEKQIKDQIKNMSPTESAGEIPQDQKQIS</sequence>
<dbReference type="Pfam" id="PF06305">
    <property type="entry name" value="LapA_dom"/>
    <property type="match status" value="1"/>
</dbReference>
<feature type="transmembrane region" description="Helical" evidence="6">
    <location>
        <begin position="40"/>
        <end position="63"/>
    </location>
</feature>
<evidence type="ECO:0000259" key="7">
    <source>
        <dbReference type="Pfam" id="PF06305"/>
    </source>
</evidence>
<organism evidence="8">
    <name type="scientific">hydrothermal vent metagenome</name>
    <dbReference type="NCBI Taxonomy" id="652676"/>
    <lineage>
        <taxon>unclassified sequences</taxon>
        <taxon>metagenomes</taxon>
        <taxon>ecological metagenomes</taxon>
    </lineage>
</organism>
<evidence type="ECO:0000256" key="2">
    <source>
        <dbReference type="ARBA" id="ARBA00022692"/>
    </source>
</evidence>
<name>A0A3B1ATY8_9ZZZZ</name>
<keyword evidence="3 6" id="KW-1133">Transmembrane helix</keyword>
<feature type="region of interest" description="Disordered" evidence="5">
    <location>
        <begin position="91"/>
        <end position="110"/>
    </location>
</feature>
<evidence type="ECO:0000256" key="5">
    <source>
        <dbReference type="SAM" id="MobiDB-lite"/>
    </source>
</evidence>
<dbReference type="AlphaFoldDB" id="A0A3B1ATY8"/>
<proteinExistence type="predicted"/>
<gene>
    <name evidence="8" type="ORF">MNBD_ALPHA03-1328</name>
</gene>
<evidence type="ECO:0000313" key="8">
    <source>
        <dbReference type="EMBL" id="VAX02798.1"/>
    </source>
</evidence>
<dbReference type="InterPro" id="IPR010445">
    <property type="entry name" value="LapA_dom"/>
</dbReference>
<dbReference type="EMBL" id="UOFW01000026">
    <property type="protein sequence ID" value="VAX02798.1"/>
    <property type="molecule type" value="Genomic_DNA"/>
</dbReference>
<feature type="domain" description="Lipopolysaccharide assembly protein A" evidence="7">
    <location>
        <begin position="23"/>
        <end position="86"/>
    </location>
</feature>
<dbReference type="GO" id="GO:0005886">
    <property type="term" value="C:plasma membrane"/>
    <property type="evidence" value="ECO:0007669"/>
    <property type="project" value="InterPro"/>
</dbReference>
<keyword evidence="1" id="KW-1003">Cell membrane</keyword>
<evidence type="ECO:0000256" key="3">
    <source>
        <dbReference type="ARBA" id="ARBA00022989"/>
    </source>
</evidence>
<evidence type="ECO:0000256" key="4">
    <source>
        <dbReference type="ARBA" id="ARBA00023136"/>
    </source>
</evidence>
<reference evidence="8" key="1">
    <citation type="submission" date="2018-06" db="EMBL/GenBank/DDBJ databases">
        <authorList>
            <person name="Zhirakovskaya E."/>
        </authorList>
    </citation>
    <scope>NUCLEOTIDE SEQUENCE</scope>
</reference>